<keyword evidence="2" id="KW-1185">Reference proteome</keyword>
<protein>
    <submittedName>
        <fullName evidence="1">31782_t:CDS:1</fullName>
    </submittedName>
</protein>
<sequence>MGTYQDVHAKFVQQLWDRGIRGASEIYKRTGVPRFTIYYNISKLKKKGNVEH</sequence>
<comment type="caution">
    <text evidence="1">The sequence shown here is derived from an EMBL/GenBank/DDBJ whole genome shotgun (WGS) entry which is preliminary data.</text>
</comment>
<dbReference type="Proteomes" id="UP000789920">
    <property type="component" value="Unassembled WGS sequence"/>
</dbReference>
<proteinExistence type="predicted"/>
<evidence type="ECO:0000313" key="1">
    <source>
        <dbReference type="EMBL" id="CAG8831736.1"/>
    </source>
</evidence>
<organism evidence="1 2">
    <name type="scientific">Racocetra persica</name>
    <dbReference type="NCBI Taxonomy" id="160502"/>
    <lineage>
        <taxon>Eukaryota</taxon>
        <taxon>Fungi</taxon>
        <taxon>Fungi incertae sedis</taxon>
        <taxon>Mucoromycota</taxon>
        <taxon>Glomeromycotina</taxon>
        <taxon>Glomeromycetes</taxon>
        <taxon>Diversisporales</taxon>
        <taxon>Gigasporaceae</taxon>
        <taxon>Racocetra</taxon>
    </lineage>
</organism>
<gene>
    <name evidence="1" type="ORF">RPERSI_LOCUS28243</name>
</gene>
<name>A0ACA9SBV4_9GLOM</name>
<dbReference type="EMBL" id="CAJVQC010102120">
    <property type="protein sequence ID" value="CAG8831736.1"/>
    <property type="molecule type" value="Genomic_DNA"/>
</dbReference>
<evidence type="ECO:0000313" key="2">
    <source>
        <dbReference type="Proteomes" id="UP000789920"/>
    </source>
</evidence>
<accession>A0ACA9SBV4</accession>
<feature type="non-terminal residue" evidence="1">
    <location>
        <position position="52"/>
    </location>
</feature>
<reference evidence="1" key="1">
    <citation type="submission" date="2021-06" db="EMBL/GenBank/DDBJ databases">
        <authorList>
            <person name="Kallberg Y."/>
            <person name="Tangrot J."/>
            <person name="Rosling A."/>
        </authorList>
    </citation>
    <scope>NUCLEOTIDE SEQUENCE</scope>
    <source>
        <strain evidence="1">MA461A</strain>
    </source>
</reference>